<dbReference type="SUPFAM" id="SSF52058">
    <property type="entry name" value="L domain-like"/>
    <property type="match status" value="1"/>
</dbReference>
<evidence type="ECO:0000256" key="1">
    <source>
        <dbReference type="ARBA" id="ARBA00022614"/>
    </source>
</evidence>
<dbReference type="RefSeq" id="XP_053766059.1">
    <property type="nucleotide sequence ID" value="XM_053910084.1"/>
</dbReference>
<organism evidence="4 5">
    <name type="scientific">Panthera pardus</name>
    <name type="common">Leopard</name>
    <name type="synonym">Felis pardus</name>
    <dbReference type="NCBI Taxonomy" id="9691"/>
    <lineage>
        <taxon>Eukaryota</taxon>
        <taxon>Metazoa</taxon>
        <taxon>Chordata</taxon>
        <taxon>Craniata</taxon>
        <taxon>Vertebrata</taxon>
        <taxon>Euteleostomi</taxon>
        <taxon>Mammalia</taxon>
        <taxon>Eutheria</taxon>
        <taxon>Laurasiatheria</taxon>
        <taxon>Carnivora</taxon>
        <taxon>Feliformia</taxon>
        <taxon>Felidae</taxon>
        <taxon>Pantherinae</taxon>
        <taxon>Panthera</taxon>
    </lineage>
</organism>
<reference evidence="5 6" key="1">
    <citation type="submission" date="2025-04" db="UniProtKB">
        <authorList>
            <consortium name="RefSeq"/>
        </authorList>
    </citation>
    <scope>IDENTIFICATION</scope>
    <source>
        <tissue evidence="5 6">Whole blood</tissue>
    </source>
</reference>
<feature type="region of interest" description="Disordered" evidence="3">
    <location>
        <begin position="319"/>
        <end position="388"/>
    </location>
</feature>
<evidence type="ECO:0000313" key="7">
    <source>
        <dbReference type="RefSeq" id="XP_053766060.1"/>
    </source>
</evidence>
<name>A0A9W2W5G8_PANPR</name>
<dbReference type="CTD" id="80313"/>
<dbReference type="RefSeq" id="XP_053766058.1">
    <property type="nucleotide sequence ID" value="XM_053910083.1"/>
</dbReference>
<dbReference type="SMART" id="SM00369">
    <property type="entry name" value="LRR_TYP"/>
    <property type="match status" value="3"/>
</dbReference>
<feature type="compositionally biased region" description="Basic and acidic residues" evidence="3">
    <location>
        <begin position="324"/>
        <end position="362"/>
    </location>
</feature>
<dbReference type="PANTHER" id="PTHR48051:SF35">
    <property type="entry name" value="LEUCINE-RICH REPEAT-CONTAINING PROTEIN 27"/>
    <property type="match status" value="1"/>
</dbReference>
<dbReference type="InterPro" id="IPR050216">
    <property type="entry name" value="LRR_domain-containing"/>
</dbReference>
<proteinExistence type="predicted"/>
<dbReference type="InterPro" id="IPR032675">
    <property type="entry name" value="LRR_dom_sf"/>
</dbReference>
<evidence type="ECO:0000256" key="3">
    <source>
        <dbReference type="SAM" id="MobiDB-lite"/>
    </source>
</evidence>
<sequence>MDGSGPSELPPGAADPERGAGQVSSVPASPSGEVHQEVKGVVLSSVLDLSQRGLHHLEEIFKIPNIKQLHLQRNALCEIPADFFQSLPNLAWLDFRYNSIRALPSGIGSHKHLKTLLLERNPIKMLPVELGNVTTLRALNLRHCPLEFPAPLIVQKGLGAILAFLQACAMQRPPPRGSASPERVADKDAVNSQDRRGRLKEKADFLPPVEKLHLSELGKSTASPEDWPGEEEIRRFWRLRQEIVEKEQEEVLAKQLLPAELPANLKAALNTKEKEHSGSRRVLSACRPRGSVHRGVCDGRRKMSSLRSVLPALVPRQRAGLPARRAEDSRALAPREQHVRDEGAPREWRERARTRRTAEEALGKPLPPQRSLGRGCQREGSHPVRGPRCPLRRWSLRPADRPISSHVVSKIPCAVDLADNEKMPVNPPGNTRQRKEKSSQASEEMRAFREELWEENLKQHIQKTHEGRKRFQGTVPLKEMSPAARDLDIARKLQDQVMEPGPGPTLTRSHRFAALAGHRPRHPPASQPQKILFHMKY</sequence>
<accession>A0A9W2W5G8</accession>
<keyword evidence="4" id="KW-1185">Reference proteome</keyword>
<dbReference type="InterPro" id="IPR003591">
    <property type="entry name" value="Leu-rich_rpt_typical-subtyp"/>
</dbReference>
<dbReference type="InterPro" id="IPR001611">
    <property type="entry name" value="Leu-rich_rpt"/>
</dbReference>
<evidence type="ECO:0000313" key="5">
    <source>
        <dbReference type="RefSeq" id="XP_053766058.1"/>
    </source>
</evidence>
<evidence type="ECO:0000313" key="6">
    <source>
        <dbReference type="RefSeq" id="XP_053766059.1"/>
    </source>
</evidence>
<feature type="compositionally biased region" description="Basic and acidic residues" evidence="3">
    <location>
        <begin position="183"/>
        <end position="200"/>
    </location>
</feature>
<keyword evidence="2" id="KW-0677">Repeat</keyword>
<dbReference type="AlphaFoldDB" id="A0A9W2W5G8"/>
<dbReference type="GO" id="GO:0005737">
    <property type="term" value="C:cytoplasm"/>
    <property type="evidence" value="ECO:0007669"/>
    <property type="project" value="TreeGrafter"/>
</dbReference>
<feature type="region of interest" description="Disordered" evidence="3">
    <location>
        <begin position="1"/>
        <end position="33"/>
    </location>
</feature>
<dbReference type="RefSeq" id="XP_053766061.1">
    <property type="nucleotide sequence ID" value="XM_053910086.1"/>
</dbReference>
<keyword evidence="1" id="KW-0433">Leucine-rich repeat</keyword>
<evidence type="ECO:0000313" key="4">
    <source>
        <dbReference type="Proteomes" id="UP001165780"/>
    </source>
</evidence>
<feature type="region of interest" description="Disordered" evidence="3">
    <location>
        <begin position="419"/>
        <end position="446"/>
    </location>
</feature>
<gene>
    <name evidence="5 6 7 8 9" type="primary">LRRC27</name>
</gene>
<dbReference type="PANTHER" id="PTHR48051">
    <property type="match status" value="1"/>
</dbReference>
<dbReference type="RefSeq" id="XP_053766062.1">
    <property type="nucleotide sequence ID" value="XM_053910087.1"/>
</dbReference>
<dbReference type="GeneID" id="109256713"/>
<dbReference type="RefSeq" id="XP_053766060.1">
    <property type="nucleotide sequence ID" value="XM_053910085.1"/>
</dbReference>
<dbReference type="Pfam" id="PF13855">
    <property type="entry name" value="LRR_8"/>
    <property type="match status" value="1"/>
</dbReference>
<dbReference type="Proteomes" id="UP001165780">
    <property type="component" value="Unplaced"/>
</dbReference>
<dbReference type="Gene3D" id="3.80.10.10">
    <property type="entry name" value="Ribonuclease Inhibitor"/>
    <property type="match status" value="1"/>
</dbReference>
<feature type="region of interest" description="Disordered" evidence="3">
    <location>
        <begin position="173"/>
        <end position="200"/>
    </location>
</feature>
<protein>
    <submittedName>
        <fullName evidence="5 6">Leucine-rich repeat-containing protein 27 isoform X1</fullName>
    </submittedName>
</protein>
<evidence type="ECO:0000256" key="2">
    <source>
        <dbReference type="ARBA" id="ARBA00022737"/>
    </source>
</evidence>
<evidence type="ECO:0000313" key="8">
    <source>
        <dbReference type="RefSeq" id="XP_053766061.1"/>
    </source>
</evidence>
<evidence type="ECO:0000313" key="9">
    <source>
        <dbReference type="RefSeq" id="XP_053766062.1"/>
    </source>
</evidence>